<evidence type="ECO:0000259" key="2">
    <source>
        <dbReference type="PROSITE" id="PS50802"/>
    </source>
</evidence>
<dbReference type="EMBL" id="UFAJ01000918">
    <property type="protein sequence ID" value="SSD61825.1"/>
    <property type="molecule type" value="Genomic_DNA"/>
</dbReference>
<evidence type="ECO:0000313" key="4">
    <source>
        <dbReference type="Proteomes" id="UP000262825"/>
    </source>
</evidence>
<dbReference type="CDD" id="cd22762">
    <property type="entry name" value="OTU_fungi_OTU2-like"/>
    <property type="match status" value="1"/>
</dbReference>
<dbReference type="Pfam" id="PF02338">
    <property type="entry name" value="OTU"/>
    <property type="match status" value="1"/>
</dbReference>
<feature type="domain" description="OTU" evidence="2">
    <location>
        <begin position="189"/>
        <end position="345"/>
    </location>
</feature>
<accession>A0A376BAW7</accession>
<dbReference type="Proteomes" id="UP000262825">
    <property type="component" value="Unassembled WGS sequence"/>
</dbReference>
<name>A0A376BAW7_9ASCO</name>
<feature type="region of interest" description="Disordered" evidence="1">
    <location>
        <begin position="1"/>
        <end position="61"/>
    </location>
</feature>
<feature type="compositionally biased region" description="Basic residues" evidence="1">
    <location>
        <begin position="52"/>
        <end position="61"/>
    </location>
</feature>
<dbReference type="PANTHER" id="PTHR12419:SF10">
    <property type="entry name" value="DEUBIQUITINASE OTUD6B"/>
    <property type="match status" value="1"/>
</dbReference>
<protein>
    <submittedName>
        <fullName evidence="3">Related to OTU domain-containing protein 2</fullName>
    </submittedName>
</protein>
<reference evidence="4" key="1">
    <citation type="submission" date="2018-06" db="EMBL/GenBank/DDBJ databases">
        <authorList>
            <person name="Guldener U."/>
        </authorList>
    </citation>
    <scope>NUCLEOTIDE SEQUENCE [LARGE SCALE GENOMIC DNA]</scope>
    <source>
        <strain evidence="4">UTAD17</strain>
    </source>
</reference>
<sequence>MTEDGQKMTEDEQKRQISKSDPQVSLTFDALLKKHRKEKKDLQNQITGMKKQASKSKRKQINNRCIELEEKLKLDHEQELKNWKVANNMIDENDEDDNDNYTEITPEKLIEQLSLSQDPSPEKTSSKNDNYAALPQPTRRRNRQREKLAKREAEIQRIKEEARKEAYEQPDLKKIEQETLEKIYEIKSLKQVDIKPDGHCLFASILDQLKLRHSNVQHPYCFPQTYTKNTHINDLDVYDLRSLAACHIREHSNDFTPYLFDESTMSLKDVNQYTKSLEETACWGGDVELMALSNIFQCCIAIISSGKSTIIINEDKFKSMNPELKLVYYKHSYALGEHYNSLHDI</sequence>
<dbReference type="AlphaFoldDB" id="A0A376BAW7"/>
<gene>
    <name evidence="3" type="ORF">SCODWIG_03586</name>
</gene>
<proteinExistence type="predicted"/>
<dbReference type="InterPro" id="IPR049771">
    <property type="entry name" value="OTU2-like_OTU"/>
</dbReference>
<dbReference type="PANTHER" id="PTHR12419">
    <property type="entry name" value="OTU DOMAIN CONTAINING PROTEIN"/>
    <property type="match status" value="1"/>
</dbReference>
<dbReference type="InterPro" id="IPR038765">
    <property type="entry name" value="Papain-like_cys_pep_sf"/>
</dbReference>
<evidence type="ECO:0000256" key="1">
    <source>
        <dbReference type="SAM" id="MobiDB-lite"/>
    </source>
</evidence>
<feature type="region of interest" description="Disordered" evidence="1">
    <location>
        <begin position="115"/>
        <end position="148"/>
    </location>
</feature>
<feature type="compositionally biased region" description="Basic and acidic residues" evidence="1">
    <location>
        <begin position="1"/>
        <end position="15"/>
    </location>
</feature>
<dbReference type="GO" id="GO:0016579">
    <property type="term" value="P:protein deubiquitination"/>
    <property type="evidence" value="ECO:0007669"/>
    <property type="project" value="TreeGrafter"/>
</dbReference>
<evidence type="ECO:0000313" key="3">
    <source>
        <dbReference type="EMBL" id="SSD61825.1"/>
    </source>
</evidence>
<dbReference type="SUPFAM" id="SSF54001">
    <property type="entry name" value="Cysteine proteinases"/>
    <property type="match status" value="1"/>
</dbReference>
<dbReference type="InterPro" id="IPR050704">
    <property type="entry name" value="Peptidase_C85-like"/>
</dbReference>
<dbReference type="GO" id="GO:0004843">
    <property type="term" value="F:cysteine-type deubiquitinase activity"/>
    <property type="evidence" value="ECO:0007669"/>
    <property type="project" value="TreeGrafter"/>
</dbReference>
<organism evidence="3 4">
    <name type="scientific">Saccharomycodes ludwigii</name>
    <dbReference type="NCBI Taxonomy" id="36035"/>
    <lineage>
        <taxon>Eukaryota</taxon>
        <taxon>Fungi</taxon>
        <taxon>Dikarya</taxon>
        <taxon>Ascomycota</taxon>
        <taxon>Saccharomycotina</taxon>
        <taxon>Saccharomycetes</taxon>
        <taxon>Saccharomycodales</taxon>
        <taxon>Saccharomycodaceae</taxon>
        <taxon>Saccharomycodes</taxon>
    </lineage>
</organism>
<dbReference type="PROSITE" id="PS50802">
    <property type="entry name" value="OTU"/>
    <property type="match status" value="1"/>
</dbReference>
<keyword evidence="4" id="KW-1185">Reference proteome</keyword>
<dbReference type="VEuPathDB" id="FungiDB:SCODWIG_03586"/>
<dbReference type="Gene3D" id="3.90.70.80">
    <property type="match status" value="1"/>
</dbReference>
<dbReference type="InterPro" id="IPR003323">
    <property type="entry name" value="OTU_dom"/>
</dbReference>